<dbReference type="SUPFAM" id="SSF53474">
    <property type="entry name" value="alpha/beta-Hydrolases"/>
    <property type="match status" value="1"/>
</dbReference>
<name>A0A6L5QIG3_9BURK</name>
<evidence type="ECO:0000313" key="3">
    <source>
        <dbReference type="EMBL" id="MRX09460.1"/>
    </source>
</evidence>
<feature type="domain" description="Serine aminopeptidase S33" evidence="2">
    <location>
        <begin position="51"/>
        <end position="165"/>
    </location>
</feature>
<comment type="caution">
    <text evidence="3">The sequence shown here is derived from an EMBL/GenBank/DDBJ whole genome shotgun (WGS) entry which is preliminary data.</text>
</comment>
<dbReference type="PANTHER" id="PTHR43265:SF1">
    <property type="entry name" value="ESTERASE ESTD"/>
    <property type="match status" value="1"/>
</dbReference>
<dbReference type="Pfam" id="PF12146">
    <property type="entry name" value="Hydrolase_4"/>
    <property type="match status" value="1"/>
</dbReference>
<dbReference type="Gene3D" id="3.40.50.1820">
    <property type="entry name" value="alpha/beta hydrolase"/>
    <property type="match status" value="1"/>
</dbReference>
<organism evidence="3 4">
    <name type="scientific">Duganella alba</name>
    <dbReference type="NCBI Taxonomy" id="2666081"/>
    <lineage>
        <taxon>Bacteria</taxon>
        <taxon>Pseudomonadati</taxon>
        <taxon>Pseudomonadota</taxon>
        <taxon>Betaproteobacteria</taxon>
        <taxon>Burkholderiales</taxon>
        <taxon>Oxalobacteraceae</taxon>
        <taxon>Telluria group</taxon>
        <taxon>Duganella</taxon>
    </lineage>
</organism>
<protein>
    <recommendedName>
        <fullName evidence="2">Serine aminopeptidase S33 domain-containing protein</fullName>
    </recommendedName>
</protein>
<keyword evidence="4" id="KW-1185">Reference proteome</keyword>
<evidence type="ECO:0000313" key="4">
    <source>
        <dbReference type="Proteomes" id="UP000481037"/>
    </source>
</evidence>
<keyword evidence="1" id="KW-0732">Signal</keyword>
<dbReference type="GO" id="GO:0052689">
    <property type="term" value="F:carboxylic ester hydrolase activity"/>
    <property type="evidence" value="ECO:0007669"/>
    <property type="project" value="TreeGrafter"/>
</dbReference>
<dbReference type="InterPro" id="IPR029058">
    <property type="entry name" value="AB_hydrolase_fold"/>
</dbReference>
<feature type="chain" id="PRO_5026917417" description="Serine aminopeptidase S33 domain-containing protein" evidence="1">
    <location>
        <begin position="26"/>
        <end position="282"/>
    </location>
</feature>
<dbReference type="EMBL" id="WKJM01000013">
    <property type="protein sequence ID" value="MRX09460.1"/>
    <property type="molecule type" value="Genomic_DNA"/>
</dbReference>
<reference evidence="3 4" key="1">
    <citation type="submission" date="2019-11" db="EMBL/GenBank/DDBJ databases">
        <title>Novel species isolated from a subtropical stream in China.</title>
        <authorList>
            <person name="Lu H."/>
        </authorList>
    </citation>
    <scope>NUCLEOTIDE SEQUENCE [LARGE SCALE GENOMIC DNA]</scope>
    <source>
        <strain evidence="3 4">FT25W</strain>
    </source>
</reference>
<evidence type="ECO:0000259" key="2">
    <source>
        <dbReference type="Pfam" id="PF12146"/>
    </source>
</evidence>
<dbReference type="PANTHER" id="PTHR43265">
    <property type="entry name" value="ESTERASE ESTD"/>
    <property type="match status" value="1"/>
</dbReference>
<accession>A0A6L5QIG3</accession>
<dbReference type="AlphaFoldDB" id="A0A6L5QIG3"/>
<evidence type="ECO:0000256" key="1">
    <source>
        <dbReference type="SAM" id="SignalP"/>
    </source>
</evidence>
<dbReference type="RefSeq" id="WP_154366213.1">
    <property type="nucleotide sequence ID" value="NZ_WKJM01000013.1"/>
</dbReference>
<sequence>MRITSLLQPVLFTLAVAGAPALAGAAEHLVTIAPDVNGAWVTPDGAWDGRTVLFLHGFADDMDGAGDLSKRMSARLAQMGIASLRVNFRGEGDRKRSDIESTLQSRIEDTEAAYAFVTRQPGVQPARSAVLGWSLGATTAIITGGRHPQWFRSMVLWSSPSGDQWVQMASSPTAQKALREGVATDDVAGWKRITTKRAFYESFRGVNLDQSLVNYPGAFLTIRGSNDFLPQGDAQMLKLVPGKPAEAALIGGADHIFNVFQKNGGAAQRVMDLTADWLARTL</sequence>
<feature type="signal peptide" evidence="1">
    <location>
        <begin position="1"/>
        <end position="25"/>
    </location>
</feature>
<proteinExistence type="predicted"/>
<dbReference type="InterPro" id="IPR053145">
    <property type="entry name" value="AB_hydrolase_Est10"/>
</dbReference>
<dbReference type="InterPro" id="IPR022742">
    <property type="entry name" value="Hydrolase_4"/>
</dbReference>
<dbReference type="Proteomes" id="UP000481037">
    <property type="component" value="Unassembled WGS sequence"/>
</dbReference>
<gene>
    <name evidence="3" type="ORF">GJ697_16585</name>
</gene>